<dbReference type="InterPro" id="IPR013216">
    <property type="entry name" value="Methyltransf_11"/>
</dbReference>
<gene>
    <name evidence="3" type="ORF">HPB48_006134</name>
</gene>
<dbReference type="Proteomes" id="UP000821853">
    <property type="component" value="Chromosome 9"/>
</dbReference>
<evidence type="ECO:0000313" key="3">
    <source>
        <dbReference type="EMBL" id="KAH9382290.1"/>
    </source>
</evidence>
<dbReference type="VEuPathDB" id="VectorBase:HLOH_063130"/>
<keyword evidence="4" id="KW-1185">Reference proteome</keyword>
<protein>
    <recommendedName>
        <fullName evidence="2">Methyltransferase type 11 domain-containing protein</fullName>
    </recommendedName>
</protein>
<keyword evidence="1" id="KW-0472">Membrane</keyword>
<dbReference type="OMA" id="VMANYID"/>
<dbReference type="AlphaFoldDB" id="A0A9J6H3D4"/>
<keyword evidence="1" id="KW-0812">Transmembrane</keyword>
<dbReference type="SUPFAM" id="SSF53335">
    <property type="entry name" value="S-adenosyl-L-methionine-dependent methyltransferases"/>
    <property type="match status" value="1"/>
</dbReference>
<evidence type="ECO:0000313" key="4">
    <source>
        <dbReference type="Proteomes" id="UP000821853"/>
    </source>
</evidence>
<reference evidence="3 4" key="1">
    <citation type="journal article" date="2020" name="Cell">
        <title>Large-Scale Comparative Analyses of Tick Genomes Elucidate Their Genetic Diversity and Vector Capacities.</title>
        <authorList>
            <consortium name="Tick Genome and Microbiome Consortium (TIGMIC)"/>
            <person name="Jia N."/>
            <person name="Wang J."/>
            <person name="Shi W."/>
            <person name="Du L."/>
            <person name="Sun Y."/>
            <person name="Zhan W."/>
            <person name="Jiang J.F."/>
            <person name="Wang Q."/>
            <person name="Zhang B."/>
            <person name="Ji P."/>
            <person name="Bell-Sakyi L."/>
            <person name="Cui X.M."/>
            <person name="Yuan T.T."/>
            <person name="Jiang B.G."/>
            <person name="Yang W.F."/>
            <person name="Lam T.T."/>
            <person name="Chang Q.C."/>
            <person name="Ding S.J."/>
            <person name="Wang X.J."/>
            <person name="Zhu J.G."/>
            <person name="Ruan X.D."/>
            <person name="Zhao L."/>
            <person name="Wei J.T."/>
            <person name="Ye R.Z."/>
            <person name="Que T.C."/>
            <person name="Du C.H."/>
            <person name="Zhou Y.H."/>
            <person name="Cheng J.X."/>
            <person name="Dai P.F."/>
            <person name="Guo W.B."/>
            <person name="Han X.H."/>
            <person name="Huang E.J."/>
            <person name="Li L.F."/>
            <person name="Wei W."/>
            <person name="Gao Y.C."/>
            <person name="Liu J.Z."/>
            <person name="Shao H.Z."/>
            <person name="Wang X."/>
            <person name="Wang C.C."/>
            <person name="Yang T.C."/>
            <person name="Huo Q.B."/>
            <person name="Li W."/>
            <person name="Chen H.Y."/>
            <person name="Chen S.E."/>
            <person name="Zhou L.G."/>
            <person name="Ni X.B."/>
            <person name="Tian J.H."/>
            <person name="Sheng Y."/>
            <person name="Liu T."/>
            <person name="Pan Y.S."/>
            <person name="Xia L.Y."/>
            <person name="Li J."/>
            <person name="Zhao F."/>
            <person name="Cao W.C."/>
        </authorList>
    </citation>
    <scope>NUCLEOTIDE SEQUENCE [LARGE SCALE GENOMIC DNA]</scope>
    <source>
        <strain evidence="3">HaeL-2018</strain>
    </source>
</reference>
<sequence length="266" mass="30239">MGATGMKATKAQDVLVVLRPLLRPLGFLLWLVLDLVFLLPLLLIRPFRERYFVFFFRVAMFAFPDCFAKARGKALEALKGIESHDSRLRKCGALKLLEVGAGTGPNFEYITRPIKYTNVDPNKVFGPVFREQLEKHPQIELERWVHGYGEDMSEIPSGEFDVVLLTYAFCSVQDRLKVLREARRVLVKGCRLVFLEHVAFPKGTWQRILQNLLAPLMKVANCNCHINRDIPEDDMYAAGFSTVKVNYIRVSLPLALSRHAYGVAVA</sequence>
<dbReference type="GO" id="GO:0008757">
    <property type="term" value="F:S-adenosylmethionine-dependent methyltransferase activity"/>
    <property type="evidence" value="ECO:0007669"/>
    <property type="project" value="InterPro"/>
</dbReference>
<keyword evidence="1" id="KW-1133">Transmembrane helix</keyword>
<evidence type="ECO:0000259" key="2">
    <source>
        <dbReference type="Pfam" id="PF08241"/>
    </source>
</evidence>
<feature type="domain" description="Methyltransferase type 11" evidence="2">
    <location>
        <begin position="97"/>
        <end position="194"/>
    </location>
</feature>
<organism evidence="3 4">
    <name type="scientific">Haemaphysalis longicornis</name>
    <name type="common">Bush tick</name>
    <dbReference type="NCBI Taxonomy" id="44386"/>
    <lineage>
        <taxon>Eukaryota</taxon>
        <taxon>Metazoa</taxon>
        <taxon>Ecdysozoa</taxon>
        <taxon>Arthropoda</taxon>
        <taxon>Chelicerata</taxon>
        <taxon>Arachnida</taxon>
        <taxon>Acari</taxon>
        <taxon>Parasitiformes</taxon>
        <taxon>Ixodida</taxon>
        <taxon>Ixodoidea</taxon>
        <taxon>Ixodidae</taxon>
        <taxon>Haemaphysalinae</taxon>
        <taxon>Haemaphysalis</taxon>
    </lineage>
</organism>
<dbReference type="CDD" id="cd02440">
    <property type="entry name" value="AdoMet_MTases"/>
    <property type="match status" value="1"/>
</dbReference>
<dbReference type="Pfam" id="PF08241">
    <property type="entry name" value="Methyltransf_11"/>
    <property type="match status" value="1"/>
</dbReference>
<dbReference type="InterPro" id="IPR029063">
    <property type="entry name" value="SAM-dependent_MTases_sf"/>
</dbReference>
<accession>A0A9J6H3D4</accession>
<feature type="transmembrane region" description="Helical" evidence="1">
    <location>
        <begin position="21"/>
        <end position="44"/>
    </location>
</feature>
<dbReference type="PANTHER" id="PTHR45036:SF1">
    <property type="entry name" value="METHYLTRANSFERASE LIKE 7A"/>
    <property type="match status" value="1"/>
</dbReference>
<dbReference type="Gene3D" id="3.40.50.150">
    <property type="entry name" value="Vaccinia Virus protein VP39"/>
    <property type="match status" value="1"/>
</dbReference>
<name>A0A9J6H3D4_HAELO</name>
<dbReference type="OrthoDB" id="416496at2759"/>
<proteinExistence type="predicted"/>
<dbReference type="EMBL" id="JABSTR010000011">
    <property type="protein sequence ID" value="KAH9382290.1"/>
    <property type="molecule type" value="Genomic_DNA"/>
</dbReference>
<comment type="caution">
    <text evidence="3">The sequence shown here is derived from an EMBL/GenBank/DDBJ whole genome shotgun (WGS) entry which is preliminary data.</text>
</comment>
<dbReference type="InterPro" id="IPR052356">
    <property type="entry name" value="Thiol_S-MT"/>
</dbReference>
<dbReference type="PANTHER" id="PTHR45036">
    <property type="entry name" value="METHYLTRANSFERASE LIKE 7B"/>
    <property type="match status" value="1"/>
</dbReference>
<evidence type="ECO:0000256" key="1">
    <source>
        <dbReference type="SAM" id="Phobius"/>
    </source>
</evidence>